<dbReference type="PROSITE" id="PS01129">
    <property type="entry name" value="PSI_RLU"/>
    <property type="match status" value="1"/>
</dbReference>
<dbReference type="PANTHER" id="PTHR21600">
    <property type="entry name" value="MITOCHONDRIAL RNA PSEUDOURIDINE SYNTHASE"/>
    <property type="match status" value="1"/>
</dbReference>
<dbReference type="SUPFAM" id="SSF55120">
    <property type="entry name" value="Pseudouridine synthase"/>
    <property type="match status" value="1"/>
</dbReference>
<proteinExistence type="inferred from homology"/>
<evidence type="ECO:0000256" key="1">
    <source>
        <dbReference type="ARBA" id="ARBA00010876"/>
    </source>
</evidence>
<dbReference type="GO" id="GO:0003723">
    <property type="term" value="F:RNA binding"/>
    <property type="evidence" value="ECO:0007669"/>
    <property type="project" value="InterPro"/>
</dbReference>
<evidence type="ECO:0000259" key="4">
    <source>
        <dbReference type="Pfam" id="PF00849"/>
    </source>
</evidence>
<gene>
    <name evidence="5" type="ORF">HCT14_00010</name>
</gene>
<comment type="caution">
    <text evidence="5">The sequence shown here is derived from an EMBL/GenBank/DDBJ whole genome shotgun (WGS) entry which is preliminary data.</text>
</comment>
<dbReference type="InterPro" id="IPR006225">
    <property type="entry name" value="PsdUridine_synth_RluC/D"/>
</dbReference>
<dbReference type="GO" id="GO:0140098">
    <property type="term" value="F:catalytic activity, acting on RNA"/>
    <property type="evidence" value="ECO:0007669"/>
    <property type="project" value="UniProtKB-ARBA"/>
</dbReference>
<comment type="catalytic activity">
    <reaction evidence="3">
        <text>a uridine in RNA = a pseudouridine in RNA</text>
        <dbReference type="Rhea" id="RHEA:48348"/>
        <dbReference type="Rhea" id="RHEA-COMP:12068"/>
        <dbReference type="Rhea" id="RHEA-COMP:12069"/>
        <dbReference type="ChEBI" id="CHEBI:65314"/>
        <dbReference type="ChEBI" id="CHEBI:65315"/>
    </reaction>
</comment>
<protein>
    <recommendedName>
        <fullName evidence="3">Pseudouridine synthase</fullName>
        <ecNumber evidence="3">5.4.99.-</ecNumber>
    </recommendedName>
</protein>
<comment type="function">
    <text evidence="3">Responsible for synthesis of pseudouridine from uracil.</text>
</comment>
<name>A0A968G8J2_9SPIO</name>
<dbReference type="Pfam" id="PF00849">
    <property type="entry name" value="PseudoU_synth_2"/>
    <property type="match status" value="1"/>
</dbReference>
<dbReference type="InterPro" id="IPR006224">
    <property type="entry name" value="PsdUridine_synth_RluA-like_CS"/>
</dbReference>
<dbReference type="InterPro" id="IPR006145">
    <property type="entry name" value="PsdUridine_synth_RsuA/RluA"/>
</dbReference>
<dbReference type="EC" id="5.4.99.-" evidence="3"/>
<dbReference type="CDD" id="cd00165">
    <property type="entry name" value="S4"/>
    <property type="match status" value="1"/>
</dbReference>
<sequence length="301" mass="34513">MKQFNDAITCSYPRLDRYISEYLGLIPRSQLKTARIKTIQLDGKSVKLAQKVVEGQQLHIEWELPTSSHLTPQNIPLSIIYEDEHVWVINKPQGMVVHPGSGRPDQTLANALAYRLQQSHAELYNTERPGIVHRLDMDTSGVIICAKDADTHQFLAEQFQQRTVKKRYLAVLDTPEVTPARGLIKNYIDRSRRIRTLFVCGEDSSRGRFAATGYRLLHRSDKYSLVLFKPYTGRTHQLRVHAKNMLAPIVGDPLYNPHRHPSELMLHAWKLQITLPGNNEPSTFMAPAPERFYQCLNIKKP</sequence>
<dbReference type="CDD" id="cd02869">
    <property type="entry name" value="PseudoU_synth_RluA_like"/>
    <property type="match status" value="1"/>
</dbReference>
<dbReference type="PANTHER" id="PTHR21600:SF87">
    <property type="entry name" value="RNA PSEUDOURIDYLATE SYNTHASE DOMAIN-CONTAINING PROTEIN 1"/>
    <property type="match status" value="1"/>
</dbReference>
<feature type="domain" description="Pseudouridine synthase RsuA/RluA-like" evidence="4">
    <location>
        <begin position="85"/>
        <end position="242"/>
    </location>
</feature>
<accession>A0A968G8J2</accession>
<dbReference type="GO" id="GO:0000455">
    <property type="term" value="P:enzyme-directed rRNA pseudouridine synthesis"/>
    <property type="evidence" value="ECO:0007669"/>
    <property type="project" value="TreeGrafter"/>
</dbReference>
<evidence type="ECO:0000256" key="2">
    <source>
        <dbReference type="PIRSR" id="PIRSR606225-1"/>
    </source>
</evidence>
<reference evidence="5 6" key="1">
    <citation type="submission" date="2020-03" db="EMBL/GenBank/DDBJ databases">
        <title>Spirochaetal bacteria isolated from arthropods constitute a novel genus Entomospira genus novum within the order Spirochaetales.</title>
        <authorList>
            <person name="Grana-Miraglia L."/>
            <person name="Sikutova S."/>
            <person name="Fingerle V."/>
            <person name="Sing A."/>
            <person name="Castillo-Ramirez S."/>
            <person name="Margos G."/>
            <person name="Rudolf I."/>
        </authorList>
    </citation>
    <scope>NUCLEOTIDE SEQUENCE [LARGE SCALE GENOMIC DNA]</scope>
    <source>
        <strain evidence="5 6">BR193</strain>
    </source>
</reference>
<organism evidence="5 6">
    <name type="scientific">Entomospira entomophila</name>
    <dbReference type="NCBI Taxonomy" id="2719988"/>
    <lineage>
        <taxon>Bacteria</taxon>
        <taxon>Pseudomonadati</taxon>
        <taxon>Spirochaetota</taxon>
        <taxon>Spirochaetia</taxon>
        <taxon>Spirochaetales</taxon>
        <taxon>Spirochaetaceae</taxon>
        <taxon>Entomospira</taxon>
    </lineage>
</organism>
<feature type="active site" evidence="2">
    <location>
        <position position="136"/>
    </location>
</feature>
<dbReference type="Gene3D" id="3.30.2350.10">
    <property type="entry name" value="Pseudouridine synthase"/>
    <property type="match status" value="1"/>
</dbReference>
<dbReference type="GO" id="GO:0009982">
    <property type="term" value="F:pseudouridine synthase activity"/>
    <property type="evidence" value="ECO:0007669"/>
    <property type="project" value="InterPro"/>
</dbReference>
<evidence type="ECO:0000313" key="5">
    <source>
        <dbReference type="EMBL" id="NIZ39907.1"/>
    </source>
</evidence>
<dbReference type="InterPro" id="IPR020103">
    <property type="entry name" value="PsdUridine_synth_cat_dom_sf"/>
</dbReference>
<comment type="similarity">
    <text evidence="1 3">Belongs to the pseudouridine synthase RluA family.</text>
</comment>
<evidence type="ECO:0000256" key="3">
    <source>
        <dbReference type="RuleBase" id="RU362028"/>
    </source>
</evidence>
<keyword evidence="6" id="KW-1185">Reference proteome</keyword>
<dbReference type="InterPro" id="IPR050188">
    <property type="entry name" value="RluA_PseudoU_synthase"/>
</dbReference>
<dbReference type="Proteomes" id="UP000711995">
    <property type="component" value="Unassembled WGS sequence"/>
</dbReference>
<keyword evidence="3" id="KW-0413">Isomerase</keyword>
<dbReference type="NCBIfam" id="TIGR00005">
    <property type="entry name" value="rluA_subfam"/>
    <property type="match status" value="1"/>
</dbReference>
<evidence type="ECO:0000313" key="6">
    <source>
        <dbReference type="Proteomes" id="UP000711995"/>
    </source>
</evidence>
<dbReference type="EMBL" id="JAATLJ010000001">
    <property type="protein sequence ID" value="NIZ39907.1"/>
    <property type="molecule type" value="Genomic_DNA"/>
</dbReference>
<dbReference type="AlphaFoldDB" id="A0A968G8J2"/>